<dbReference type="AlphaFoldDB" id="A0A829GRJ1"/>
<feature type="transmembrane region" description="Helical" evidence="1">
    <location>
        <begin position="76"/>
        <end position="96"/>
    </location>
</feature>
<evidence type="ECO:0000313" key="3">
    <source>
        <dbReference type="Proteomes" id="UP000014264"/>
    </source>
</evidence>
<gene>
    <name evidence="2" type="ORF">Lpp14_06735</name>
</gene>
<protein>
    <submittedName>
        <fullName evidence="2">Uncharacterized protein</fullName>
    </submittedName>
</protein>
<dbReference type="Proteomes" id="UP000014264">
    <property type="component" value="Unassembled WGS sequence"/>
</dbReference>
<dbReference type="EMBL" id="ANJZ01000167">
    <property type="protein sequence ID" value="EPC62721.1"/>
    <property type="molecule type" value="Genomic_DNA"/>
</dbReference>
<keyword evidence="1" id="KW-1133">Transmembrane helix</keyword>
<keyword evidence="1" id="KW-0472">Membrane</keyword>
<sequence>MDKQIEELLRLLNKGVAQLPNALNVIVQQYAINRLVRSGFEFLAALILFLATWRIMIAFKGEPRDEDGILSDKEVVYVVAGVITTFFLFLMLLLMAKDISSALSPVYSLIQSLR</sequence>
<name>A0A829GRJ1_LACPA</name>
<keyword evidence="1" id="KW-0812">Transmembrane</keyword>
<evidence type="ECO:0000256" key="1">
    <source>
        <dbReference type="SAM" id="Phobius"/>
    </source>
</evidence>
<evidence type="ECO:0000313" key="2">
    <source>
        <dbReference type="EMBL" id="EPC62721.1"/>
    </source>
</evidence>
<reference evidence="2 3" key="1">
    <citation type="journal article" date="2013" name="PLoS ONE">
        <title>Lactobacillus paracasei comparative genomics: towards species pan-genome definition and exploitation of diversity.</title>
        <authorList>
            <person name="Smokvina T."/>
            <person name="Wels M."/>
            <person name="Polka J."/>
            <person name="Chervaux C."/>
            <person name="Brisse S."/>
            <person name="Boekhorst J."/>
            <person name="van Hylckama Vlieg J.E."/>
            <person name="Siezen R.J."/>
        </authorList>
    </citation>
    <scope>NUCLEOTIDE SEQUENCE [LARGE SCALE GENOMIC DNA]</scope>
    <source>
        <strain evidence="2 3">Lpp14</strain>
    </source>
</reference>
<comment type="caution">
    <text evidence="2">The sequence shown here is derived from an EMBL/GenBank/DDBJ whole genome shotgun (WGS) entry which is preliminary data.</text>
</comment>
<feature type="transmembrane region" description="Helical" evidence="1">
    <location>
        <begin position="39"/>
        <end position="56"/>
    </location>
</feature>
<proteinExistence type="predicted"/>
<accession>A0A829GRJ1</accession>
<organism evidence="2 3">
    <name type="scientific">Lacticaseibacillus paracasei subsp. paracasei Lpp14</name>
    <dbReference type="NCBI Taxonomy" id="1256204"/>
    <lineage>
        <taxon>Bacteria</taxon>
        <taxon>Bacillati</taxon>
        <taxon>Bacillota</taxon>
        <taxon>Bacilli</taxon>
        <taxon>Lactobacillales</taxon>
        <taxon>Lactobacillaceae</taxon>
        <taxon>Lacticaseibacillus</taxon>
    </lineage>
</organism>